<dbReference type="EMBL" id="CP093347">
    <property type="protein sequence ID" value="WOH00101.1"/>
    <property type="molecule type" value="Genomic_DNA"/>
</dbReference>
<feature type="region of interest" description="Disordered" evidence="1">
    <location>
        <begin position="1"/>
        <end position="33"/>
    </location>
</feature>
<feature type="compositionally biased region" description="Basic residues" evidence="1">
    <location>
        <begin position="275"/>
        <end position="286"/>
    </location>
</feature>
<dbReference type="PANTHER" id="PTHR44916">
    <property type="entry name" value="CHAPERONE DNAJ-DOMAIN SUPERFAMILY PROTEIN-RELATED"/>
    <property type="match status" value="1"/>
</dbReference>
<dbReference type="Gene3D" id="1.10.287.110">
    <property type="entry name" value="DnaJ domain"/>
    <property type="match status" value="1"/>
</dbReference>
<dbReference type="PROSITE" id="PS50076">
    <property type="entry name" value="DNAJ_2"/>
    <property type="match status" value="1"/>
</dbReference>
<dbReference type="Pfam" id="PF00226">
    <property type="entry name" value="DnaJ"/>
    <property type="match status" value="1"/>
</dbReference>
<feature type="region of interest" description="Disordered" evidence="1">
    <location>
        <begin position="263"/>
        <end position="286"/>
    </location>
</feature>
<gene>
    <name evidence="2" type="ORF">DCAR_0519458</name>
</gene>
<keyword evidence="3" id="KW-1185">Reference proteome</keyword>
<dbReference type="SUPFAM" id="SSF46565">
    <property type="entry name" value="Chaperone J-domain"/>
    <property type="match status" value="1"/>
</dbReference>
<name>A0A164XZ44_DAUCS</name>
<dbReference type="PANTHER" id="PTHR44916:SF1">
    <property type="entry name" value="CHAPERONE DNAJ-DOMAIN SUPERFAMILY PROTEIN-RELATED"/>
    <property type="match status" value="1"/>
</dbReference>
<dbReference type="InterPro" id="IPR036869">
    <property type="entry name" value="J_dom_sf"/>
</dbReference>
<dbReference type="InterPro" id="IPR042977">
    <property type="entry name" value="AtJ6-like"/>
</dbReference>
<dbReference type="OrthoDB" id="445556at2759"/>
<dbReference type="OMA" id="WLDLWSK"/>
<evidence type="ECO:0000256" key="1">
    <source>
        <dbReference type="SAM" id="MobiDB-lite"/>
    </source>
</evidence>
<sequence>MGKRKKSRVSEDEEEQQHEDPGHSSSVSNDKSLYEVLGVERTATQQEIKRAYHKLALRLHPDKNPGDEGAKDKFQHLQKVISILGDEEKRSLYDQTGCIDDAELAGDAVRDLKEFFRTMYKKVTEEDIDEFEAEYRGSDSEKKDLIDLYKKYKGNMKRLFCSMICSDPKLDSHRFKDILDETIAAGEIKSTKAYQKWAVQVSAMKPPTTPPKRKGKSKKESSDLYAIIAQRQSERKGRLDSMFSSVISKYGGARIAEPSEEEFEAAQAKVDSRKASKSSKKKKKLN</sequence>
<dbReference type="AlphaFoldDB" id="A0A164XZ44"/>
<evidence type="ECO:0000313" key="2">
    <source>
        <dbReference type="EMBL" id="WOH00101.1"/>
    </source>
</evidence>
<feature type="region of interest" description="Disordered" evidence="1">
    <location>
        <begin position="203"/>
        <end position="223"/>
    </location>
</feature>
<evidence type="ECO:0000313" key="3">
    <source>
        <dbReference type="Proteomes" id="UP000077755"/>
    </source>
</evidence>
<reference evidence="2" key="2">
    <citation type="submission" date="2022-03" db="EMBL/GenBank/DDBJ databases">
        <title>Draft title - Genomic analysis of global carrot germplasm unveils the trajectory of domestication and the origin of high carotenoid orange carrot.</title>
        <authorList>
            <person name="Iorizzo M."/>
            <person name="Ellison S."/>
            <person name="Senalik D."/>
            <person name="Macko-Podgorni A."/>
            <person name="Grzebelus D."/>
            <person name="Bostan H."/>
            <person name="Rolling W."/>
            <person name="Curaba J."/>
            <person name="Simon P."/>
        </authorList>
    </citation>
    <scope>NUCLEOTIDE SEQUENCE</scope>
    <source>
        <tissue evidence="2">Leaf</tissue>
    </source>
</reference>
<dbReference type="KEGG" id="dcr:108220355"/>
<dbReference type="InterPro" id="IPR056453">
    <property type="entry name" value="HTH_DNAJC9"/>
</dbReference>
<proteinExistence type="predicted"/>
<dbReference type="Proteomes" id="UP000077755">
    <property type="component" value="Chromosome 5"/>
</dbReference>
<protein>
    <submittedName>
        <fullName evidence="2">Uncharacterized protein</fullName>
    </submittedName>
</protein>
<dbReference type="InterPro" id="IPR001623">
    <property type="entry name" value="DnaJ_domain"/>
</dbReference>
<dbReference type="Pfam" id="PF23302">
    <property type="entry name" value="HTH_DNAJC9"/>
    <property type="match status" value="1"/>
</dbReference>
<dbReference type="SMART" id="SM00271">
    <property type="entry name" value="DnaJ"/>
    <property type="match status" value="1"/>
</dbReference>
<reference evidence="2" key="1">
    <citation type="journal article" date="2016" name="Nat. Genet.">
        <title>A high-quality carrot genome assembly provides new insights into carotenoid accumulation and asterid genome evolution.</title>
        <authorList>
            <person name="Iorizzo M."/>
            <person name="Ellison S."/>
            <person name="Senalik D."/>
            <person name="Zeng P."/>
            <person name="Satapoomin P."/>
            <person name="Huang J."/>
            <person name="Bowman M."/>
            <person name="Iovene M."/>
            <person name="Sanseverino W."/>
            <person name="Cavagnaro P."/>
            <person name="Yildiz M."/>
            <person name="Macko-Podgorni A."/>
            <person name="Moranska E."/>
            <person name="Grzebelus E."/>
            <person name="Grzebelus D."/>
            <person name="Ashrafi H."/>
            <person name="Zheng Z."/>
            <person name="Cheng S."/>
            <person name="Spooner D."/>
            <person name="Van Deynze A."/>
            <person name="Simon P."/>
        </authorList>
    </citation>
    <scope>NUCLEOTIDE SEQUENCE</scope>
    <source>
        <tissue evidence="2">Leaf</tissue>
    </source>
</reference>
<accession>A0A164XZ44</accession>
<dbReference type="PRINTS" id="PR00625">
    <property type="entry name" value="JDOMAIN"/>
</dbReference>
<dbReference type="Gramene" id="KZM93757">
    <property type="protein sequence ID" value="KZM93757"/>
    <property type="gene ID" value="DCAR_017002"/>
</dbReference>
<dbReference type="CDD" id="cd06257">
    <property type="entry name" value="DnaJ"/>
    <property type="match status" value="1"/>
</dbReference>
<organism evidence="2 3">
    <name type="scientific">Daucus carota subsp. sativus</name>
    <name type="common">Carrot</name>
    <dbReference type="NCBI Taxonomy" id="79200"/>
    <lineage>
        <taxon>Eukaryota</taxon>
        <taxon>Viridiplantae</taxon>
        <taxon>Streptophyta</taxon>
        <taxon>Embryophyta</taxon>
        <taxon>Tracheophyta</taxon>
        <taxon>Spermatophyta</taxon>
        <taxon>Magnoliopsida</taxon>
        <taxon>eudicotyledons</taxon>
        <taxon>Gunneridae</taxon>
        <taxon>Pentapetalae</taxon>
        <taxon>asterids</taxon>
        <taxon>campanulids</taxon>
        <taxon>Apiales</taxon>
        <taxon>Apiaceae</taxon>
        <taxon>Apioideae</taxon>
        <taxon>Scandiceae</taxon>
        <taxon>Daucinae</taxon>
        <taxon>Daucus</taxon>
        <taxon>Daucus sect. Daucus</taxon>
    </lineage>
</organism>